<dbReference type="EMBL" id="CP000237">
    <property type="protein sequence ID" value="ABD45819.1"/>
    <property type="molecule type" value="Genomic_DNA"/>
</dbReference>
<accession>Q2GCK2</accession>
<sequence>MTILVIACVLMLIVHVFGKLKDELEHLFLLKTISFCKIN</sequence>
<protein>
    <submittedName>
        <fullName evidence="1">Uncharacterized protein</fullName>
    </submittedName>
</protein>
<proteinExistence type="predicted"/>
<dbReference type="KEGG" id="nse:NSE_0930"/>
<dbReference type="AlphaFoldDB" id="Q2GCK2"/>
<reference evidence="1 2" key="1">
    <citation type="journal article" date="2006" name="PLoS Genet.">
        <title>Comparative genomics of emerging human ehrlichiosis agents.</title>
        <authorList>
            <person name="Dunning Hotopp J.C."/>
            <person name="Lin M."/>
            <person name="Madupu R."/>
            <person name="Crabtree J."/>
            <person name="Angiuoli S.V."/>
            <person name="Eisen J.A."/>
            <person name="Seshadri R."/>
            <person name="Ren Q."/>
            <person name="Wu M."/>
            <person name="Utterback T.R."/>
            <person name="Smith S."/>
            <person name="Lewis M."/>
            <person name="Khouri H."/>
            <person name="Zhang C."/>
            <person name="Niu H."/>
            <person name="Lin Q."/>
            <person name="Ohashi N."/>
            <person name="Zhi N."/>
            <person name="Nelson W."/>
            <person name="Brinkac L.M."/>
            <person name="Dodson R.J."/>
            <person name="Rosovitz M.J."/>
            <person name="Sundaram J."/>
            <person name="Daugherty S.C."/>
            <person name="Davidsen T."/>
            <person name="Durkin A.S."/>
            <person name="Gwinn M."/>
            <person name="Haft D.H."/>
            <person name="Selengut J.D."/>
            <person name="Sullivan S.A."/>
            <person name="Zafar N."/>
            <person name="Zhou L."/>
            <person name="Benahmed F."/>
            <person name="Forberger H."/>
            <person name="Halpin R."/>
            <person name="Mulligan S."/>
            <person name="Robinson J."/>
            <person name="White O."/>
            <person name="Rikihisa Y."/>
            <person name="Tettelin H."/>
        </authorList>
    </citation>
    <scope>NUCLEOTIDE SEQUENCE [LARGE SCALE GENOMIC DNA]</scope>
    <source>
        <strain evidence="2">ATCC VR-367 / Miyayama</strain>
    </source>
</reference>
<evidence type="ECO:0000313" key="2">
    <source>
        <dbReference type="Proteomes" id="UP000001942"/>
    </source>
</evidence>
<dbReference type="Proteomes" id="UP000001942">
    <property type="component" value="Chromosome"/>
</dbReference>
<organism evidence="1 2">
    <name type="scientific">Ehrlichia sennetsu (strain ATCC VR-367 / Miyayama)</name>
    <name type="common">Neorickettsia sennetsu</name>
    <dbReference type="NCBI Taxonomy" id="222891"/>
    <lineage>
        <taxon>Bacteria</taxon>
        <taxon>Pseudomonadati</taxon>
        <taxon>Pseudomonadota</taxon>
        <taxon>Alphaproteobacteria</taxon>
        <taxon>Rickettsiales</taxon>
        <taxon>Anaplasmataceae</taxon>
        <taxon>Ehrlichia</taxon>
    </lineage>
</organism>
<dbReference type="HOGENOM" id="CLU_3313436_0_0_5"/>
<evidence type="ECO:0000313" key="1">
    <source>
        <dbReference type="EMBL" id="ABD45819.1"/>
    </source>
</evidence>
<keyword evidence="2" id="KW-1185">Reference proteome</keyword>
<gene>
    <name evidence="1" type="ordered locus">NSE_0930</name>
</gene>
<name>Q2GCK2_EHRS3</name>